<sequence>MKLSAPTFPVFLISLVLTALAVASLYTHIPLVAGHAFWFAVGGYVLLALGNILRGW</sequence>
<dbReference type="Proteomes" id="UP000593594">
    <property type="component" value="Chromosome"/>
</dbReference>
<organism evidence="2 3">
    <name type="scientific">Kaustia mangrovi</name>
    <dbReference type="NCBI Taxonomy" id="2593653"/>
    <lineage>
        <taxon>Bacteria</taxon>
        <taxon>Pseudomonadati</taxon>
        <taxon>Pseudomonadota</taxon>
        <taxon>Alphaproteobacteria</taxon>
        <taxon>Hyphomicrobiales</taxon>
        <taxon>Parvibaculaceae</taxon>
        <taxon>Kaustia</taxon>
    </lineage>
</organism>
<gene>
    <name evidence="2" type="ORF">HW532_14070</name>
</gene>
<dbReference type="RefSeq" id="WP_213161077.1">
    <property type="nucleotide sequence ID" value="NZ_CP058214.1"/>
</dbReference>
<evidence type="ECO:0000313" key="2">
    <source>
        <dbReference type="EMBL" id="QPC43715.1"/>
    </source>
</evidence>
<dbReference type="AlphaFoldDB" id="A0A7S8C5D5"/>
<keyword evidence="1" id="KW-1133">Transmembrane helix</keyword>
<accession>A0A7S8C5D5</accession>
<reference evidence="2 3" key="1">
    <citation type="submission" date="2020-06" db="EMBL/GenBank/DDBJ databases">
        <title>Genome sequence of 2 isolates from Red Sea Mangroves.</title>
        <authorList>
            <person name="Sefrji F."/>
            <person name="Michoud G."/>
            <person name="Merlino G."/>
            <person name="Daffonchio D."/>
        </authorList>
    </citation>
    <scope>NUCLEOTIDE SEQUENCE [LARGE SCALE GENOMIC DNA]</scope>
    <source>
        <strain evidence="2 3">R1DC25</strain>
    </source>
</reference>
<evidence type="ECO:0000256" key="1">
    <source>
        <dbReference type="SAM" id="Phobius"/>
    </source>
</evidence>
<feature type="transmembrane region" description="Helical" evidence="1">
    <location>
        <begin position="33"/>
        <end position="53"/>
    </location>
</feature>
<dbReference type="EMBL" id="CP058214">
    <property type="protein sequence ID" value="QPC43715.1"/>
    <property type="molecule type" value="Genomic_DNA"/>
</dbReference>
<proteinExistence type="predicted"/>
<evidence type="ECO:0000313" key="3">
    <source>
        <dbReference type="Proteomes" id="UP000593594"/>
    </source>
</evidence>
<keyword evidence="3" id="KW-1185">Reference proteome</keyword>
<dbReference type="KEGG" id="kmn:HW532_14070"/>
<keyword evidence="1" id="KW-0812">Transmembrane</keyword>
<protein>
    <submittedName>
        <fullName evidence="2">Uncharacterized protein</fullName>
    </submittedName>
</protein>
<keyword evidence="1" id="KW-0472">Membrane</keyword>
<name>A0A7S8C5D5_9HYPH</name>